<feature type="domain" description="Rieske" evidence="6">
    <location>
        <begin position="27"/>
        <end position="133"/>
    </location>
</feature>
<dbReference type="PROSITE" id="PS51296">
    <property type="entry name" value="RIESKE"/>
    <property type="match status" value="1"/>
</dbReference>
<name>A0A418V1I4_RHOPL</name>
<evidence type="ECO:0000256" key="2">
    <source>
        <dbReference type="ARBA" id="ARBA00022723"/>
    </source>
</evidence>
<proteinExistence type="predicted"/>
<evidence type="ECO:0000259" key="6">
    <source>
        <dbReference type="PROSITE" id="PS51296"/>
    </source>
</evidence>
<evidence type="ECO:0000256" key="5">
    <source>
        <dbReference type="ARBA" id="ARBA00023014"/>
    </source>
</evidence>
<dbReference type="GO" id="GO:0051537">
    <property type="term" value="F:2 iron, 2 sulfur cluster binding"/>
    <property type="evidence" value="ECO:0007669"/>
    <property type="project" value="UniProtKB-KW"/>
</dbReference>
<dbReference type="InterPro" id="IPR036922">
    <property type="entry name" value="Rieske_2Fe-2S_sf"/>
</dbReference>
<evidence type="ECO:0000256" key="3">
    <source>
        <dbReference type="ARBA" id="ARBA00023002"/>
    </source>
</evidence>
<protein>
    <submittedName>
        <fullName evidence="7">(2Fe-2S)-binding protein</fullName>
    </submittedName>
</protein>
<evidence type="ECO:0000256" key="1">
    <source>
        <dbReference type="ARBA" id="ARBA00022714"/>
    </source>
</evidence>
<keyword evidence="2" id="KW-0479">Metal-binding</keyword>
<dbReference type="EMBL" id="QYYD01000021">
    <property type="protein sequence ID" value="RJF69740.1"/>
    <property type="molecule type" value="Genomic_DNA"/>
</dbReference>
<dbReference type="Pfam" id="PF00355">
    <property type="entry name" value="Rieske"/>
    <property type="match status" value="1"/>
</dbReference>
<keyword evidence="3" id="KW-0560">Oxidoreductase</keyword>
<dbReference type="InterPro" id="IPR045623">
    <property type="entry name" value="LigXa_C"/>
</dbReference>
<evidence type="ECO:0000313" key="8">
    <source>
        <dbReference type="Proteomes" id="UP000285523"/>
    </source>
</evidence>
<dbReference type="Gene3D" id="2.102.10.10">
    <property type="entry name" value="Rieske [2Fe-2S] iron-sulphur domain"/>
    <property type="match status" value="1"/>
</dbReference>
<keyword evidence="5" id="KW-0411">Iron-sulfur</keyword>
<dbReference type="AlphaFoldDB" id="A0A418V1I4"/>
<sequence>MSKATDGYDLTRVGPGTVMGELMRQYWIPAAMSSEVTTDGDPMRLMLLGEQLIAFRDSSGRVGVLDHQCPHRCASLFLGRNEDNGIRCVYHGWKFDVDGNCLEMPNVPPPQDFKEKVRAKSYKVREAAGLIWVYMGARAEAPPMPELEALFVPEQDLTVTILQREANWLQGLEGDIDTSHFGFLHAGHINPDDFEEGHPARHTVSNRAPEYKVTETDWGTMYGAFRPEANGQMHWRMAHFCLPFWTQTPNADFHDHVVAKAWVPMDDTHTMLISIYGGTGKGATYSSSKLKSGGNIPGVDGLDYLPNTTDWFGRWRAVQNIGNDWQIDREAQRSNTIYTGIRNIVMQDQAVCESMGPIVDHTKEHLAPSDVMISRTRRRLLTTARALATDGTIPPGVDDAGVFWRARAGSFYIDASKDWLAAYDEKLKAAIRWRAPSQQAAE</sequence>
<comment type="caution">
    <text evidence="7">The sequence shown here is derived from an EMBL/GenBank/DDBJ whole genome shotgun (WGS) entry which is preliminary data.</text>
</comment>
<dbReference type="InterPro" id="IPR050584">
    <property type="entry name" value="Cholesterol_7-desaturase"/>
</dbReference>
<accession>A0A418V1I4</accession>
<keyword evidence="1" id="KW-0001">2Fe-2S</keyword>
<dbReference type="GO" id="GO:0016491">
    <property type="term" value="F:oxidoreductase activity"/>
    <property type="evidence" value="ECO:0007669"/>
    <property type="project" value="UniProtKB-KW"/>
</dbReference>
<evidence type="ECO:0000256" key="4">
    <source>
        <dbReference type="ARBA" id="ARBA00023004"/>
    </source>
</evidence>
<dbReference type="OrthoDB" id="9800776at2"/>
<dbReference type="InterPro" id="IPR017941">
    <property type="entry name" value="Rieske_2Fe-2S"/>
</dbReference>
<keyword evidence="4" id="KW-0408">Iron</keyword>
<evidence type="ECO:0000313" key="7">
    <source>
        <dbReference type="EMBL" id="RJF69740.1"/>
    </source>
</evidence>
<dbReference type="Proteomes" id="UP000285523">
    <property type="component" value="Unassembled WGS sequence"/>
</dbReference>
<reference evidence="7 8" key="1">
    <citation type="submission" date="2018-09" db="EMBL/GenBank/DDBJ databases">
        <title>Draft genome sequence of Rhodopseudomonas palustris 2.1.18.</title>
        <authorList>
            <person name="Robertson S.L."/>
            <person name="Meyer T.E."/>
            <person name="Kyndt J.A."/>
        </authorList>
    </citation>
    <scope>NUCLEOTIDE SEQUENCE [LARGE SCALE GENOMIC DNA]</scope>
    <source>
        <strain evidence="7 8">2.1.18</strain>
    </source>
</reference>
<dbReference type="PANTHER" id="PTHR21266">
    <property type="entry name" value="IRON-SULFUR DOMAIN CONTAINING PROTEIN"/>
    <property type="match status" value="1"/>
</dbReference>
<dbReference type="Gene3D" id="3.90.380.10">
    <property type="entry name" value="Naphthalene 1,2-dioxygenase Alpha Subunit, Chain A, domain 1"/>
    <property type="match status" value="1"/>
</dbReference>
<organism evidence="7 8">
    <name type="scientific">Rhodopseudomonas palustris</name>
    <dbReference type="NCBI Taxonomy" id="1076"/>
    <lineage>
        <taxon>Bacteria</taxon>
        <taxon>Pseudomonadati</taxon>
        <taxon>Pseudomonadota</taxon>
        <taxon>Alphaproteobacteria</taxon>
        <taxon>Hyphomicrobiales</taxon>
        <taxon>Nitrobacteraceae</taxon>
        <taxon>Rhodopseudomonas</taxon>
    </lineage>
</organism>
<dbReference type="CDD" id="cd03479">
    <property type="entry name" value="Rieske_RO_Alpha_PhDO_like"/>
    <property type="match status" value="1"/>
</dbReference>
<dbReference type="SUPFAM" id="SSF55961">
    <property type="entry name" value="Bet v1-like"/>
    <property type="match status" value="1"/>
</dbReference>
<dbReference type="Pfam" id="PF19301">
    <property type="entry name" value="LigXa_C"/>
    <property type="match status" value="1"/>
</dbReference>
<dbReference type="SUPFAM" id="SSF50022">
    <property type="entry name" value="ISP domain"/>
    <property type="match status" value="1"/>
</dbReference>
<dbReference type="GO" id="GO:0046872">
    <property type="term" value="F:metal ion binding"/>
    <property type="evidence" value="ECO:0007669"/>
    <property type="project" value="UniProtKB-KW"/>
</dbReference>
<dbReference type="PANTHER" id="PTHR21266:SF59">
    <property type="entry name" value="BLR4922 PROTEIN"/>
    <property type="match status" value="1"/>
</dbReference>
<dbReference type="RefSeq" id="WP_119858148.1">
    <property type="nucleotide sequence ID" value="NZ_QYYD01000021.1"/>
</dbReference>
<gene>
    <name evidence="7" type="ORF">D4Q52_19000</name>
</gene>